<dbReference type="InterPro" id="IPR011856">
    <property type="entry name" value="tRNA_endonuc-like_dom_sf"/>
</dbReference>
<dbReference type="Gene3D" id="3.40.1350.10">
    <property type="match status" value="1"/>
</dbReference>
<evidence type="ECO:0000256" key="2">
    <source>
        <dbReference type="HAMAP-Rule" id="MF_00048"/>
    </source>
</evidence>
<name>I0R984_9FIRM</name>
<organism evidence="3 4">
    <name type="scientific">Lachnoanaerobaculum saburreum F0468</name>
    <dbReference type="NCBI Taxonomy" id="1095750"/>
    <lineage>
        <taxon>Bacteria</taxon>
        <taxon>Bacillati</taxon>
        <taxon>Bacillota</taxon>
        <taxon>Clostridia</taxon>
        <taxon>Lachnospirales</taxon>
        <taxon>Lachnospiraceae</taxon>
        <taxon>Lachnoanaerobaculum</taxon>
    </lineage>
</organism>
<dbReference type="PANTHER" id="PTHR34039">
    <property type="entry name" value="UPF0102 PROTEIN YRAN"/>
    <property type="match status" value="1"/>
</dbReference>
<evidence type="ECO:0000313" key="4">
    <source>
        <dbReference type="Proteomes" id="UP000005039"/>
    </source>
</evidence>
<comment type="similarity">
    <text evidence="1 2">Belongs to the UPF0102 family.</text>
</comment>
<evidence type="ECO:0000313" key="3">
    <source>
        <dbReference type="EMBL" id="EIC96242.1"/>
    </source>
</evidence>
<dbReference type="Proteomes" id="UP000005039">
    <property type="component" value="Unassembled WGS sequence"/>
</dbReference>
<reference evidence="3 4" key="1">
    <citation type="submission" date="2012-03" db="EMBL/GenBank/DDBJ databases">
        <authorList>
            <person name="Durkin A.S."/>
            <person name="McCorrison J."/>
            <person name="Torralba M."/>
            <person name="Gillis M."/>
            <person name="Methe B."/>
            <person name="Sutton G."/>
            <person name="Nelson K.E."/>
        </authorList>
    </citation>
    <scope>NUCLEOTIDE SEQUENCE [LARGE SCALE GENOMIC DNA]</scope>
    <source>
        <strain evidence="3 4">F0468</strain>
    </source>
</reference>
<comment type="caution">
    <text evidence="3">The sequence shown here is derived from an EMBL/GenBank/DDBJ whole genome shotgun (WGS) entry which is preliminary data.</text>
</comment>
<keyword evidence="4" id="KW-1185">Reference proteome</keyword>
<dbReference type="GO" id="GO:0003676">
    <property type="term" value="F:nucleic acid binding"/>
    <property type="evidence" value="ECO:0007669"/>
    <property type="project" value="InterPro"/>
</dbReference>
<dbReference type="eggNOG" id="COG0792">
    <property type="taxonomic scope" value="Bacteria"/>
</dbReference>
<dbReference type="PANTHER" id="PTHR34039:SF1">
    <property type="entry name" value="UPF0102 PROTEIN YRAN"/>
    <property type="match status" value="1"/>
</dbReference>
<dbReference type="InterPro" id="IPR011335">
    <property type="entry name" value="Restrct_endonuc-II-like"/>
</dbReference>
<dbReference type="NCBIfam" id="NF009150">
    <property type="entry name" value="PRK12497.1-3"/>
    <property type="match status" value="1"/>
</dbReference>
<gene>
    <name evidence="3" type="ORF">HMPREF9970_2183</name>
</gene>
<evidence type="ECO:0000256" key="1">
    <source>
        <dbReference type="ARBA" id="ARBA00006738"/>
    </source>
</evidence>
<protein>
    <recommendedName>
        <fullName evidence="2">UPF0102 protein HMPREF9970_2183</fullName>
    </recommendedName>
</protein>
<dbReference type="EMBL" id="AJGH01000052">
    <property type="protein sequence ID" value="EIC96242.1"/>
    <property type="molecule type" value="Genomic_DNA"/>
</dbReference>
<dbReference type="InterPro" id="IPR003509">
    <property type="entry name" value="UPF0102_YraN-like"/>
</dbReference>
<sequence length="115" mass="13680">MSVNKRQIGSIGEDMAVEFLKSRGVKILERNYQNRFGEIDIIGREDNTLLFIEVKYRKNESFGYPLEAVGFAKREKIRKMARFFLNENHYYHYNIRFDCIGIIGLQIEWIKGAFY</sequence>
<dbReference type="CDD" id="cd20736">
    <property type="entry name" value="PoNe_Nuclease"/>
    <property type="match status" value="1"/>
</dbReference>
<dbReference type="NCBIfam" id="TIGR00252">
    <property type="entry name" value="YraN family protein"/>
    <property type="match status" value="1"/>
</dbReference>
<dbReference type="Pfam" id="PF02021">
    <property type="entry name" value="UPF0102"/>
    <property type="match status" value="1"/>
</dbReference>
<proteinExistence type="inferred from homology"/>
<accession>I0R984</accession>
<dbReference type="HAMAP" id="MF_00048">
    <property type="entry name" value="UPF0102"/>
    <property type="match status" value="1"/>
</dbReference>
<dbReference type="PATRIC" id="fig|1095750.3.peg.1010"/>
<dbReference type="AlphaFoldDB" id="I0R984"/>
<dbReference type="SUPFAM" id="SSF52980">
    <property type="entry name" value="Restriction endonuclease-like"/>
    <property type="match status" value="1"/>
</dbReference>